<accession>A0A2R7YY92</accession>
<keyword evidence="1" id="KW-0456">Lyase</keyword>
<dbReference type="OrthoDB" id="9792137at2"/>
<feature type="domain" description="Fumarylacetoacetase-like C-terminal" evidence="2">
    <location>
        <begin position="86"/>
        <end position="246"/>
    </location>
</feature>
<dbReference type="Gene3D" id="3.90.850.10">
    <property type="entry name" value="Fumarylacetoacetase-like, C-terminal domain"/>
    <property type="match status" value="1"/>
</dbReference>
<proteinExistence type="predicted"/>
<organism evidence="3 4">
    <name type="scientific">Nocardioides currus</name>
    <dbReference type="NCBI Taxonomy" id="2133958"/>
    <lineage>
        <taxon>Bacteria</taxon>
        <taxon>Bacillati</taxon>
        <taxon>Actinomycetota</taxon>
        <taxon>Actinomycetes</taxon>
        <taxon>Propionibacteriales</taxon>
        <taxon>Nocardioidaceae</taxon>
        <taxon>Nocardioides</taxon>
    </lineage>
</organism>
<name>A0A2R7YY92_9ACTN</name>
<comment type="caution">
    <text evidence="3">The sequence shown here is derived from an EMBL/GenBank/DDBJ whole genome shotgun (WGS) entry which is preliminary data.</text>
</comment>
<dbReference type="EMBL" id="PYXZ01000003">
    <property type="protein sequence ID" value="PUA81323.1"/>
    <property type="molecule type" value="Genomic_DNA"/>
</dbReference>
<keyword evidence="4" id="KW-1185">Reference proteome</keyword>
<evidence type="ECO:0000313" key="4">
    <source>
        <dbReference type="Proteomes" id="UP000244867"/>
    </source>
</evidence>
<dbReference type="Pfam" id="PF01557">
    <property type="entry name" value="FAA_hydrolase"/>
    <property type="match status" value="1"/>
</dbReference>
<dbReference type="InterPro" id="IPR011234">
    <property type="entry name" value="Fumarylacetoacetase-like_C"/>
</dbReference>
<dbReference type="PANTHER" id="PTHR30143:SF0">
    <property type="entry name" value="2-KETO-4-PENTENOATE HYDRATASE"/>
    <property type="match status" value="1"/>
</dbReference>
<dbReference type="AlphaFoldDB" id="A0A2R7YY92"/>
<reference evidence="3 4" key="1">
    <citation type="submission" date="2018-03" db="EMBL/GenBank/DDBJ databases">
        <authorList>
            <person name="Keele B.F."/>
        </authorList>
    </citation>
    <scope>NUCLEOTIDE SEQUENCE [LARGE SCALE GENOMIC DNA]</scope>
    <source>
        <strain evidence="3 4">IB-3</strain>
    </source>
</reference>
<dbReference type="GO" id="GO:0005737">
    <property type="term" value="C:cytoplasm"/>
    <property type="evidence" value="ECO:0007669"/>
    <property type="project" value="TreeGrafter"/>
</dbReference>
<dbReference type="RefSeq" id="WP_108344265.1">
    <property type="nucleotide sequence ID" value="NZ_PYXZ01000003.1"/>
</dbReference>
<dbReference type="InterPro" id="IPR036663">
    <property type="entry name" value="Fumarylacetoacetase_C_sf"/>
</dbReference>
<dbReference type="PANTHER" id="PTHR30143">
    <property type="entry name" value="ACID HYDRATASE"/>
    <property type="match status" value="1"/>
</dbReference>
<dbReference type="InterPro" id="IPR050772">
    <property type="entry name" value="Hydratase-Decarb/MhpD_sf"/>
</dbReference>
<evidence type="ECO:0000313" key="3">
    <source>
        <dbReference type="EMBL" id="PUA81323.1"/>
    </source>
</evidence>
<gene>
    <name evidence="3" type="ORF">C7S10_09905</name>
</gene>
<sequence length="252" mass="26475">MSLDPHEAAALLAAARRERRTLPRFSDEHDGVDEAWGYDVQDLDRAARVAAGEWVVGAKLGLTSEAKQRTMHVHQPIVGFLTDAMAAPDLGGLVQPRVEPEVAFRLGADLDRALGRGEIASVLDGVAVALEVIDSRWTGYHFRLGDVLADNTSAAGFVVGEWRGVDLEGLANLAATFAVDGEVVSTTSPAAILGDPSEALVHLSRHLEARGETLPAGSVVLAGAMADAVPLTEGRRFEAVVEGLGSAVLSTL</sequence>
<dbReference type="Proteomes" id="UP000244867">
    <property type="component" value="Unassembled WGS sequence"/>
</dbReference>
<protein>
    <submittedName>
        <fullName evidence="3">4-oxalocrotonate decarboxylase</fullName>
    </submittedName>
</protein>
<dbReference type="SUPFAM" id="SSF56529">
    <property type="entry name" value="FAH"/>
    <property type="match status" value="1"/>
</dbReference>
<evidence type="ECO:0000259" key="2">
    <source>
        <dbReference type="Pfam" id="PF01557"/>
    </source>
</evidence>
<evidence type="ECO:0000256" key="1">
    <source>
        <dbReference type="ARBA" id="ARBA00023239"/>
    </source>
</evidence>
<dbReference type="GO" id="GO:0008684">
    <property type="term" value="F:2-oxopent-4-enoate hydratase activity"/>
    <property type="evidence" value="ECO:0007669"/>
    <property type="project" value="TreeGrafter"/>
</dbReference>